<name>A0A0N0C4G6_9BACL</name>
<feature type="domain" description="VWFA" evidence="2">
    <location>
        <begin position="43"/>
        <end position="228"/>
    </location>
</feature>
<dbReference type="PANTHER" id="PTHR10579:SF43">
    <property type="entry name" value="ZINC FINGER (C3HC4-TYPE RING FINGER) FAMILY PROTEIN"/>
    <property type="match status" value="1"/>
</dbReference>
<proteinExistence type="predicted"/>
<evidence type="ECO:0000313" key="4">
    <source>
        <dbReference type="Proteomes" id="UP000037688"/>
    </source>
</evidence>
<dbReference type="AlphaFoldDB" id="A0A0N0C4G6"/>
<dbReference type="PROSITE" id="PS50234">
    <property type="entry name" value="VWFA"/>
    <property type="match status" value="1"/>
</dbReference>
<dbReference type="SMART" id="SM00327">
    <property type="entry name" value="VWA"/>
    <property type="match status" value="1"/>
</dbReference>
<sequence>MILIKYKKILLSLLVISVLIPAWDIGCVYAKSSVKTHAYEGLDAMFVLDVSYSMNETDKDRIAEEVIHMFMDMSSGPKTRLGFVAYNDQITSSVPLMDISSSGARNNLRSRVDGLKRSGYTDLGLGLRRGASLLEQSQTDKRKPFMILLSDGETDLRGSSSRTPADSSKDVDKVIEMAQKADYPIYTVGLNRDGTVNPAELERIAQETGGSSFITGSADDLPEIFNRIFADQIQSVLVSVAAVTATGAMQEVTVDIPNSSMADANIIMLSDHAVSEAQLYYQSSNVSFIRSDKYALMKIIRPIKGQFKLKFKGRSGDLVKINLLGNYNVSAVANMATEQPVKGKSITFEASLYDQAVNPKPIQDLNVYKGLEAELIVTPSDGKTERIPLTNTGSGFTGKYTFPKSDLYTWGLRIDGPDFYREITPVDVDITNQAPVATGESMVLSKDDSNTEVDLSNYFKDANNDPLTYAIAEGGNERKLGDAVIEGNILRWTSLHTGSSSIKVTATDSEGASITADIQLQIHSLREKVLLYTGLGLLAAGGIFALYWFVLKPKPVFRGRLEGYFLATANGEDIPVTNWPLTSLERRKVSLSELFDRMDIGVKVPESGRIWLEAGKKETLLVRHDTNCTVVRGRTPVKPRHTEALEYNEKLYITFEDGVTEIEIRYKAIKPSTNIYVGQKKDPQQAMG</sequence>
<evidence type="ECO:0000256" key="1">
    <source>
        <dbReference type="SAM" id="Phobius"/>
    </source>
</evidence>
<gene>
    <name evidence="3" type="ORF">AMS66_13910</name>
</gene>
<dbReference type="Pfam" id="PF17963">
    <property type="entry name" value="Big_9"/>
    <property type="match status" value="1"/>
</dbReference>
<accession>A0A0N0C4G6</accession>
<protein>
    <recommendedName>
        <fullName evidence="2">VWFA domain-containing protein</fullName>
    </recommendedName>
</protein>
<dbReference type="Pfam" id="PF00092">
    <property type="entry name" value="VWA"/>
    <property type="match status" value="1"/>
</dbReference>
<dbReference type="SUPFAM" id="SSF53300">
    <property type="entry name" value="vWA-like"/>
    <property type="match status" value="1"/>
</dbReference>
<dbReference type="InterPro" id="IPR036465">
    <property type="entry name" value="vWFA_dom_sf"/>
</dbReference>
<keyword evidence="4" id="KW-1185">Reference proteome</keyword>
<evidence type="ECO:0000313" key="3">
    <source>
        <dbReference type="EMBL" id="KOY15767.1"/>
    </source>
</evidence>
<dbReference type="InterPro" id="IPR002035">
    <property type="entry name" value="VWF_A"/>
</dbReference>
<keyword evidence="1" id="KW-0472">Membrane</keyword>
<dbReference type="InterPro" id="IPR051266">
    <property type="entry name" value="CLCR"/>
</dbReference>
<dbReference type="RefSeq" id="WP_053781364.1">
    <property type="nucleotide sequence ID" value="NZ_LITU01000059.1"/>
</dbReference>
<dbReference type="Gene3D" id="3.40.50.410">
    <property type="entry name" value="von Willebrand factor, type A domain"/>
    <property type="match status" value="1"/>
</dbReference>
<feature type="transmembrane region" description="Helical" evidence="1">
    <location>
        <begin position="529"/>
        <end position="550"/>
    </location>
</feature>
<comment type="caution">
    <text evidence="3">The sequence shown here is derived from an EMBL/GenBank/DDBJ whole genome shotgun (WGS) entry which is preliminary data.</text>
</comment>
<dbReference type="OrthoDB" id="1673233at2"/>
<keyword evidence="1" id="KW-1133">Transmembrane helix</keyword>
<dbReference type="PANTHER" id="PTHR10579">
    <property type="entry name" value="CALCIUM-ACTIVATED CHLORIDE CHANNEL REGULATOR"/>
    <property type="match status" value="1"/>
</dbReference>
<reference evidence="3 4" key="1">
    <citation type="submission" date="2015-08" db="EMBL/GenBank/DDBJ databases">
        <title>Draft genome sequence of cellulolytic and xylanolytic Paenibacillus sp. A59, isolated from a decaying forest soil from Patagonia, Argentina.</title>
        <authorList>
            <person name="Ghio S."/>
            <person name="Caceres A.M."/>
            <person name="Talia P."/>
            <person name="Grasso D."/>
            <person name="Campos E."/>
        </authorList>
    </citation>
    <scope>NUCLEOTIDE SEQUENCE [LARGE SCALE GENOMIC DNA]</scope>
    <source>
        <strain evidence="3 4">A59</strain>
    </source>
</reference>
<dbReference type="Proteomes" id="UP000037688">
    <property type="component" value="Unassembled WGS sequence"/>
</dbReference>
<dbReference type="PATRIC" id="fig|1705561.3.peg.2697"/>
<dbReference type="EMBL" id="LITU01000059">
    <property type="protein sequence ID" value="KOY15767.1"/>
    <property type="molecule type" value="Genomic_DNA"/>
</dbReference>
<organism evidence="3 4">
    <name type="scientific">Paenibacillus xylanivorans</name>
    <dbReference type="NCBI Taxonomy" id="1705561"/>
    <lineage>
        <taxon>Bacteria</taxon>
        <taxon>Bacillati</taxon>
        <taxon>Bacillota</taxon>
        <taxon>Bacilli</taxon>
        <taxon>Bacillales</taxon>
        <taxon>Paenibacillaceae</taxon>
        <taxon>Paenibacillus</taxon>
    </lineage>
</organism>
<evidence type="ECO:0000259" key="2">
    <source>
        <dbReference type="PROSITE" id="PS50234"/>
    </source>
</evidence>
<dbReference type="CDD" id="cd00198">
    <property type="entry name" value="vWFA"/>
    <property type="match status" value="1"/>
</dbReference>
<keyword evidence="1" id="KW-0812">Transmembrane</keyword>